<dbReference type="AlphaFoldDB" id="A0A812Z4P1"/>
<evidence type="ECO:0000313" key="2">
    <source>
        <dbReference type="Proteomes" id="UP000601435"/>
    </source>
</evidence>
<proteinExistence type="predicted"/>
<keyword evidence="2" id="KW-1185">Reference proteome</keyword>
<sequence length="228" mass="24723">MALTQLETGAMSPTCRRACWLAGRRHPRPALKAAGRRGGLHASPSVFFAGMATCRAERRLQYDLECQYFYLLRAEERASTAVTVLRALIQLPLLRGGQRGLIAGLVASFLTPVLVEPTALPVLEPIRFPTFQDARGLLPPSVVLPSVLVDLWAEVRFESYRPSGRAYMPMLTEGLCCCSYRHFALCCLPSLTGCAIVTKNTEGCRLGSSPANDGSGCLQPVQLSPSAI</sequence>
<evidence type="ECO:0000313" key="1">
    <source>
        <dbReference type="EMBL" id="CAE7809991.1"/>
    </source>
</evidence>
<name>A0A812Z4P1_9DINO</name>
<protein>
    <submittedName>
        <fullName evidence="1">Uncharacterized protein</fullName>
    </submittedName>
</protein>
<comment type="caution">
    <text evidence="1">The sequence shown here is derived from an EMBL/GenBank/DDBJ whole genome shotgun (WGS) entry which is preliminary data.</text>
</comment>
<dbReference type="Proteomes" id="UP000601435">
    <property type="component" value="Unassembled WGS sequence"/>
</dbReference>
<gene>
    <name evidence="1" type="ORF">SNEC2469_LOCUS23981</name>
</gene>
<reference evidence="1" key="1">
    <citation type="submission" date="2021-02" db="EMBL/GenBank/DDBJ databases">
        <authorList>
            <person name="Dougan E. K."/>
            <person name="Rhodes N."/>
            <person name="Thang M."/>
            <person name="Chan C."/>
        </authorList>
    </citation>
    <scope>NUCLEOTIDE SEQUENCE</scope>
</reference>
<dbReference type="OrthoDB" id="438180at2759"/>
<accession>A0A812Z4P1</accession>
<dbReference type="EMBL" id="CAJNJA010045496">
    <property type="protein sequence ID" value="CAE7809991.1"/>
    <property type="molecule type" value="Genomic_DNA"/>
</dbReference>
<organism evidence="1 2">
    <name type="scientific">Symbiodinium necroappetens</name>
    <dbReference type="NCBI Taxonomy" id="1628268"/>
    <lineage>
        <taxon>Eukaryota</taxon>
        <taxon>Sar</taxon>
        <taxon>Alveolata</taxon>
        <taxon>Dinophyceae</taxon>
        <taxon>Suessiales</taxon>
        <taxon>Symbiodiniaceae</taxon>
        <taxon>Symbiodinium</taxon>
    </lineage>
</organism>